<name>A0A7J6X6J2_THATH</name>
<dbReference type="AlphaFoldDB" id="A0A7J6X6J2"/>
<proteinExistence type="predicted"/>
<reference evidence="1 2" key="1">
    <citation type="submission" date="2020-06" db="EMBL/GenBank/DDBJ databases">
        <title>Transcriptomic and genomic resources for Thalictrum thalictroides and T. hernandezii: Facilitating candidate gene discovery in an emerging model plant lineage.</title>
        <authorList>
            <person name="Arias T."/>
            <person name="Riano-Pachon D.M."/>
            <person name="Di Stilio V.S."/>
        </authorList>
    </citation>
    <scope>NUCLEOTIDE SEQUENCE [LARGE SCALE GENOMIC DNA]</scope>
    <source>
        <strain evidence="2">cv. WT478/WT964</strain>
        <tissue evidence="1">Leaves</tissue>
    </source>
</reference>
<keyword evidence="2" id="KW-1185">Reference proteome</keyword>
<comment type="caution">
    <text evidence="1">The sequence shown here is derived from an EMBL/GenBank/DDBJ whole genome shotgun (WGS) entry which is preliminary data.</text>
</comment>
<dbReference type="EMBL" id="JABWDY010004280">
    <property type="protein sequence ID" value="KAF5205289.1"/>
    <property type="molecule type" value="Genomic_DNA"/>
</dbReference>
<evidence type="ECO:0000313" key="1">
    <source>
        <dbReference type="EMBL" id="KAF5205289.1"/>
    </source>
</evidence>
<evidence type="ECO:0000313" key="2">
    <source>
        <dbReference type="Proteomes" id="UP000554482"/>
    </source>
</evidence>
<sequence length="108" mass="12020">MASDPIIEQPVSHHANAKIYIEGTTTENLSGLAEKDIPATQTHEDFNHKVRVSKTPAIPNANVEMEEQTIVHEIVIRDEAHAIYGCHKESTLAGSSHHQDSQSVLTWW</sequence>
<accession>A0A7J6X6J2</accession>
<organism evidence="1 2">
    <name type="scientific">Thalictrum thalictroides</name>
    <name type="common">Rue-anemone</name>
    <name type="synonym">Anemone thalictroides</name>
    <dbReference type="NCBI Taxonomy" id="46969"/>
    <lineage>
        <taxon>Eukaryota</taxon>
        <taxon>Viridiplantae</taxon>
        <taxon>Streptophyta</taxon>
        <taxon>Embryophyta</taxon>
        <taxon>Tracheophyta</taxon>
        <taxon>Spermatophyta</taxon>
        <taxon>Magnoliopsida</taxon>
        <taxon>Ranunculales</taxon>
        <taxon>Ranunculaceae</taxon>
        <taxon>Thalictroideae</taxon>
        <taxon>Thalictrum</taxon>
    </lineage>
</organism>
<dbReference type="Proteomes" id="UP000554482">
    <property type="component" value="Unassembled WGS sequence"/>
</dbReference>
<gene>
    <name evidence="1" type="ORF">FRX31_005124</name>
</gene>
<protein>
    <submittedName>
        <fullName evidence="1">Uncharacterized protein</fullName>
    </submittedName>
</protein>